<dbReference type="Proteomes" id="UP001221757">
    <property type="component" value="Unassembled WGS sequence"/>
</dbReference>
<organism evidence="2 3">
    <name type="scientific">Mycena rosella</name>
    <name type="common">Pink bonnet</name>
    <name type="synonym">Agaricus rosellus</name>
    <dbReference type="NCBI Taxonomy" id="1033263"/>
    <lineage>
        <taxon>Eukaryota</taxon>
        <taxon>Fungi</taxon>
        <taxon>Dikarya</taxon>
        <taxon>Basidiomycota</taxon>
        <taxon>Agaricomycotina</taxon>
        <taxon>Agaricomycetes</taxon>
        <taxon>Agaricomycetidae</taxon>
        <taxon>Agaricales</taxon>
        <taxon>Marasmiineae</taxon>
        <taxon>Mycenaceae</taxon>
        <taxon>Mycena</taxon>
    </lineage>
</organism>
<dbReference type="AlphaFoldDB" id="A0AAD7C688"/>
<feature type="region of interest" description="Disordered" evidence="1">
    <location>
        <begin position="259"/>
        <end position="307"/>
    </location>
</feature>
<evidence type="ECO:0000313" key="2">
    <source>
        <dbReference type="EMBL" id="KAJ7640229.1"/>
    </source>
</evidence>
<comment type="caution">
    <text evidence="2">The sequence shown here is derived from an EMBL/GenBank/DDBJ whole genome shotgun (WGS) entry which is preliminary data.</text>
</comment>
<protein>
    <submittedName>
        <fullName evidence="2">Uncharacterized protein</fullName>
    </submittedName>
</protein>
<evidence type="ECO:0000256" key="1">
    <source>
        <dbReference type="SAM" id="MobiDB-lite"/>
    </source>
</evidence>
<feature type="region of interest" description="Disordered" evidence="1">
    <location>
        <begin position="215"/>
        <end position="242"/>
    </location>
</feature>
<feature type="region of interest" description="Disordered" evidence="1">
    <location>
        <begin position="119"/>
        <end position="166"/>
    </location>
</feature>
<gene>
    <name evidence="2" type="ORF">B0H17DRAFT_1216648</name>
</gene>
<reference evidence="2" key="1">
    <citation type="submission" date="2023-03" db="EMBL/GenBank/DDBJ databases">
        <title>Massive genome expansion in bonnet fungi (Mycena s.s.) driven by repeated elements and novel gene families across ecological guilds.</title>
        <authorList>
            <consortium name="Lawrence Berkeley National Laboratory"/>
            <person name="Harder C.B."/>
            <person name="Miyauchi S."/>
            <person name="Viragh M."/>
            <person name="Kuo A."/>
            <person name="Thoen E."/>
            <person name="Andreopoulos B."/>
            <person name="Lu D."/>
            <person name="Skrede I."/>
            <person name="Drula E."/>
            <person name="Henrissat B."/>
            <person name="Morin E."/>
            <person name="Kohler A."/>
            <person name="Barry K."/>
            <person name="LaButti K."/>
            <person name="Morin E."/>
            <person name="Salamov A."/>
            <person name="Lipzen A."/>
            <person name="Mereny Z."/>
            <person name="Hegedus B."/>
            <person name="Baldrian P."/>
            <person name="Stursova M."/>
            <person name="Weitz H."/>
            <person name="Taylor A."/>
            <person name="Grigoriev I.V."/>
            <person name="Nagy L.G."/>
            <person name="Martin F."/>
            <person name="Kauserud H."/>
        </authorList>
    </citation>
    <scope>NUCLEOTIDE SEQUENCE</scope>
    <source>
        <strain evidence="2">CBHHK067</strain>
    </source>
</reference>
<accession>A0AAD7C688</accession>
<evidence type="ECO:0000313" key="3">
    <source>
        <dbReference type="Proteomes" id="UP001221757"/>
    </source>
</evidence>
<dbReference type="EMBL" id="JARKIE010000431">
    <property type="protein sequence ID" value="KAJ7640229.1"/>
    <property type="molecule type" value="Genomic_DNA"/>
</dbReference>
<feature type="compositionally biased region" description="Polar residues" evidence="1">
    <location>
        <begin position="119"/>
        <end position="139"/>
    </location>
</feature>
<name>A0AAD7C688_MYCRO</name>
<keyword evidence="3" id="KW-1185">Reference proteome</keyword>
<proteinExistence type="predicted"/>
<sequence>MASESNLVPADWAESTNDVLGAHLTPTPLGTHGPSAPGAFPDALAEEASYADAAKEQMLLDSARQYLPTQEDVAGALENVKAYLPAQDVVVRLKARRRTFRPEWQHIYVLVFASLTSHSHPQTRAKTQTAALPSMSGTAPPSPTPNPPQTLRAGALSGTEETHSSTAVTVGHGASVPYTGSALEPYSTIDVARVDSTRVLTGHSVSTIPALAHTGRSVLSSRPPSEIMPPPNASPAPSTSISTSTSQYAASLVQSPPSYAASTPILGADSGYTASRESGLLPSGGSDEASGEADRKETKPKLVSYSG</sequence>